<proteinExistence type="predicted"/>
<dbReference type="AlphaFoldDB" id="A0A5J4RKT3"/>
<evidence type="ECO:0000313" key="1">
    <source>
        <dbReference type="EMBL" id="KAA6334517.1"/>
    </source>
</evidence>
<organism evidence="1">
    <name type="scientific">termite gut metagenome</name>
    <dbReference type="NCBI Taxonomy" id="433724"/>
    <lineage>
        <taxon>unclassified sequences</taxon>
        <taxon>metagenomes</taxon>
        <taxon>organismal metagenomes</taxon>
    </lineage>
</organism>
<name>A0A5J4RKT3_9ZZZZ</name>
<reference evidence="1" key="1">
    <citation type="submission" date="2019-03" db="EMBL/GenBank/DDBJ databases">
        <title>Single cell metagenomics reveals metabolic interactions within the superorganism composed of flagellate Streblomastix strix and complex community of Bacteroidetes bacteria on its surface.</title>
        <authorList>
            <person name="Treitli S.C."/>
            <person name="Kolisko M."/>
            <person name="Husnik F."/>
            <person name="Keeling P."/>
            <person name="Hampl V."/>
        </authorList>
    </citation>
    <scope>NUCLEOTIDE SEQUENCE</scope>
    <source>
        <strain evidence="1">STM</strain>
    </source>
</reference>
<accession>A0A5J4RKT3</accession>
<sequence>MANFSSIERNLSMLLTKFPLSKQAIKRVYLFLNYLLFKKKYRFKIHNNSIDKIEQVYLLKENEESFFGYYDKSPLVDNKIISYISNFSTRKIPNNNISIKIVISSLFSDKCHCIATTKSYNWQQGCRAQWLSDNLLIYNDFDDKKGIYCSKIFSISQMNVVYTFDYPIQDSYKDKYFLSINYRRLMYLRPDYGYRNLPQLPLSEIKNYSSDGIWRIDIHTGSSCLVHSLNDIIHLEYKEVFNYSLHKVNHLMISPNGLGCIFIHRYYKNFIRYDRLIFSNYLSFKVLIDFGMVSHCCWISNYTIFGYLRYKSKDGFYFIDVETGTVSECHKLNTQTNGDGHPSSYKHFIVVDTYPDKSSMQKLLLYDFRNEVVYPLIEVFHGVNYNNQTRCDLHPRFSFDGRYVFFDTIYLGKRTHCRINVSHLTLNV</sequence>
<dbReference type="SUPFAM" id="SSF82171">
    <property type="entry name" value="DPP6 N-terminal domain-like"/>
    <property type="match status" value="1"/>
</dbReference>
<comment type="caution">
    <text evidence="1">The sequence shown here is derived from an EMBL/GenBank/DDBJ whole genome shotgun (WGS) entry which is preliminary data.</text>
</comment>
<dbReference type="EMBL" id="SNRY01000989">
    <property type="protein sequence ID" value="KAA6334517.1"/>
    <property type="molecule type" value="Genomic_DNA"/>
</dbReference>
<gene>
    <name evidence="1" type="ORF">EZS27_017169</name>
</gene>
<protein>
    <submittedName>
        <fullName evidence="1">Uncharacterized protein</fullName>
    </submittedName>
</protein>